<accession>A0AA86MF51</accession>
<sequence length="51" mass="6259">MEREDKENLRMKLYEYIIEYGIDDPRTILISQQLDKYIVKEQIDITETDSY</sequence>
<dbReference type="AlphaFoldDB" id="A0AA86MF51"/>
<proteinExistence type="predicted"/>
<dbReference type="InterPro" id="IPR036638">
    <property type="entry name" value="HLH_DNA-bd_sf"/>
</dbReference>
<dbReference type="InterPro" id="IPR037208">
    <property type="entry name" value="Spo0E-like_sf"/>
</dbReference>
<dbReference type="GO" id="GO:0043937">
    <property type="term" value="P:regulation of sporulation"/>
    <property type="evidence" value="ECO:0007669"/>
    <property type="project" value="InterPro"/>
</dbReference>
<dbReference type="GO" id="GO:0046983">
    <property type="term" value="F:protein dimerization activity"/>
    <property type="evidence" value="ECO:0007669"/>
    <property type="project" value="InterPro"/>
</dbReference>
<dbReference type="InterPro" id="IPR018540">
    <property type="entry name" value="Spo0E-like"/>
</dbReference>
<dbReference type="RefSeq" id="WP_312037097.1">
    <property type="nucleotide sequence ID" value="NZ_CAKJVE010000004.1"/>
</dbReference>
<dbReference type="Pfam" id="PF09388">
    <property type="entry name" value="SpoOE-like"/>
    <property type="match status" value="1"/>
</dbReference>
<name>A0AA86MF51_9CLOT</name>
<evidence type="ECO:0000313" key="1">
    <source>
        <dbReference type="EMBL" id="CAG9705604.1"/>
    </source>
</evidence>
<comment type="caution">
    <text evidence="1">The sequence shown here is derived from an EMBL/GenBank/DDBJ whole genome shotgun (WGS) entry which is preliminary data.</text>
</comment>
<gene>
    <name evidence="1" type="ORF">CNEO_41955</name>
</gene>
<evidence type="ECO:0000313" key="2">
    <source>
        <dbReference type="Proteomes" id="UP000789738"/>
    </source>
</evidence>
<reference evidence="1" key="1">
    <citation type="submission" date="2021-10" db="EMBL/GenBank/DDBJ databases">
        <authorList>
            <person name="Mesa V."/>
        </authorList>
    </citation>
    <scope>NUCLEOTIDE SEQUENCE</scope>
    <source>
        <strain evidence="1">CC3_PB</strain>
    </source>
</reference>
<dbReference type="SUPFAM" id="SSF140500">
    <property type="entry name" value="BAS1536-like"/>
    <property type="match status" value="1"/>
</dbReference>
<organism evidence="1 2">
    <name type="scientific">Clostridium neonatale</name>
    <dbReference type="NCBI Taxonomy" id="137838"/>
    <lineage>
        <taxon>Bacteria</taxon>
        <taxon>Bacillati</taxon>
        <taxon>Bacillota</taxon>
        <taxon>Clostridia</taxon>
        <taxon>Eubacteriales</taxon>
        <taxon>Clostridiaceae</taxon>
        <taxon>Clostridium</taxon>
    </lineage>
</organism>
<dbReference type="Proteomes" id="UP000789738">
    <property type="component" value="Unassembled WGS sequence"/>
</dbReference>
<dbReference type="EMBL" id="CAKJVE010000004">
    <property type="protein sequence ID" value="CAG9705604.1"/>
    <property type="molecule type" value="Genomic_DNA"/>
</dbReference>
<protein>
    <submittedName>
        <fullName evidence="1">Uncharacterized protein</fullName>
    </submittedName>
</protein>
<dbReference type="Gene3D" id="4.10.280.10">
    <property type="entry name" value="Helix-loop-helix DNA-binding domain"/>
    <property type="match status" value="1"/>
</dbReference>